<dbReference type="Pfam" id="PF00085">
    <property type="entry name" value="Thioredoxin"/>
    <property type="match status" value="1"/>
</dbReference>
<sequence length="105" mass="11859">MIALEKNTFDPEVLEAEGIVLVDFWSQGCEPCKALLPDIERFAEMYGENIKFCKFDTTKARRVAIREKVLGLPTIAIYKDGAKIDEVTKDDATVANIEAMIKKYL</sequence>
<organism evidence="13 15">
    <name type="scientific">Paraclostridium sordellii</name>
    <name type="common">Clostridium sordellii</name>
    <dbReference type="NCBI Taxonomy" id="1505"/>
    <lineage>
        <taxon>Bacteria</taxon>
        <taxon>Bacillati</taxon>
        <taxon>Bacillota</taxon>
        <taxon>Clostridia</taxon>
        <taxon>Peptostreptococcales</taxon>
        <taxon>Peptostreptococcaceae</taxon>
        <taxon>Paraclostridium</taxon>
    </lineage>
</organism>
<keyword evidence="3" id="KW-0813">Transport</keyword>
<dbReference type="InterPro" id="IPR005746">
    <property type="entry name" value="Thioredoxin"/>
</dbReference>
<name>A0A0A1S9C7_PARSO</name>
<dbReference type="EMBL" id="LN679998">
    <property type="protein sequence ID" value="CEJ74684.1"/>
    <property type="molecule type" value="Genomic_DNA"/>
</dbReference>
<dbReference type="Gene3D" id="3.40.30.10">
    <property type="entry name" value="Glutaredoxin"/>
    <property type="match status" value="1"/>
</dbReference>
<dbReference type="GO" id="GO:0015035">
    <property type="term" value="F:protein-disulfide reductase activity"/>
    <property type="evidence" value="ECO:0007669"/>
    <property type="project" value="InterPro"/>
</dbReference>
<proteinExistence type="inferred from homology"/>
<dbReference type="eggNOG" id="COG3118">
    <property type="taxonomic scope" value="Bacteria"/>
</dbReference>
<evidence type="ECO:0000313" key="16">
    <source>
        <dbReference type="Proteomes" id="UP000049685"/>
    </source>
</evidence>
<feature type="site" description="Deprotonates C-terminal active site Cys" evidence="8">
    <location>
        <position position="23"/>
    </location>
</feature>
<dbReference type="OrthoDB" id="9790390at2"/>
<dbReference type="PATRIC" id="fig|1505.7.peg.2509"/>
<dbReference type="PIRSF" id="PIRSF000077">
    <property type="entry name" value="Thioredoxin"/>
    <property type="match status" value="1"/>
</dbReference>
<dbReference type="PROSITE" id="PS00194">
    <property type="entry name" value="THIOREDOXIN_1"/>
    <property type="match status" value="1"/>
</dbReference>
<evidence type="ECO:0000256" key="9">
    <source>
        <dbReference type="PIRSR" id="PIRSR000077-4"/>
    </source>
</evidence>
<evidence type="ECO:0000256" key="6">
    <source>
        <dbReference type="ARBA" id="ARBA00023284"/>
    </source>
</evidence>
<reference evidence="12" key="1">
    <citation type="submission" date="2015-01" db="EMBL/GenBank/DDBJ databases">
        <authorList>
            <person name="Aslett M.A."/>
            <person name="De Silva N."/>
        </authorList>
    </citation>
    <scope>NUCLEOTIDE SEQUENCE</scope>
    <source>
        <strain evidence="11 14">ATCC9714</strain>
        <strain evidence="12">UMC4404</strain>
    </source>
</reference>
<dbReference type="InterPro" id="IPR013766">
    <property type="entry name" value="Thioredoxin_domain"/>
</dbReference>
<evidence type="ECO:0000256" key="5">
    <source>
        <dbReference type="ARBA" id="ARBA00023157"/>
    </source>
</evidence>
<dbReference type="NCBIfam" id="NF047697">
    <property type="entry name" value="ThioredTrxAClost"/>
    <property type="match status" value="1"/>
</dbReference>
<evidence type="ECO:0000313" key="12">
    <source>
        <dbReference type="EMBL" id="CEO34448.1"/>
    </source>
</evidence>
<accession>A0A0A1S9C7</accession>
<feature type="disulfide bond" description="Redox-active" evidence="9">
    <location>
        <begin position="29"/>
        <end position="32"/>
    </location>
</feature>
<keyword evidence="14" id="KW-1185">Reference proteome</keyword>
<dbReference type="GeneID" id="97538396"/>
<dbReference type="KEGG" id="psor:RSJ16_14105"/>
<keyword evidence="5 9" id="KW-1015">Disulfide bond</keyword>
<dbReference type="RefSeq" id="WP_021127861.1">
    <property type="nucleotide sequence ID" value="NZ_BDJI01000002.1"/>
</dbReference>
<dbReference type="PANTHER" id="PTHR45663">
    <property type="entry name" value="GEO12009P1"/>
    <property type="match status" value="1"/>
</dbReference>
<comment type="similarity">
    <text evidence="1 7">Belongs to the thioredoxin family.</text>
</comment>
<dbReference type="Proteomes" id="UP000049685">
    <property type="component" value="Unassembled WGS sequence"/>
</dbReference>
<dbReference type="PROSITE" id="PS51352">
    <property type="entry name" value="THIOREDOXIN_2"/>
    <property type="match status" value="1"/>
</dbReference>
<reference evidence="15 16" key="2">
    <citation type="submission" date="2015-01" db="EMBL/GenBank/DDBJ databases">
        <authorList>
            <person name="Aslett A.Martin."/>
            <person name="De Silva Nishadi"/>
        </authorList>
    </citation>
    <scope>NUCLEOTIDE SEQUENCE [LARGE SCALE GENOMIC DNA]</scope>
    <source>
        <strain evidence="13 15">R28058</strain>
        <strain evidence="16">UMC4404</strain>
    </source>
</reference>
<feature type="site" description="Contributes to redox potential value" evidence="8">
    <location>
        <position position="30"/>
    </location>
</feature>
<evidence type="ECO:0000256" key="2">
    <source>
        <dbReference type="ARBA" id="ARBA00020570"/>
    </source>
</evidence>
<dbReference type="CDD" id="cd02947">
    <property type="entry name" value="TRX_family"/>
    <property type="match status" value="1"/>
</dbReference>
<evidence type="ECO:0000256" key="8">
    <source>
        <dbReference type="PIRSR" id="PIRSR000077-1"/>
    </source>
</evidence>
<dbReference type="EMBL" id="CDNY01000014">
    <property type="protein sequence ID" value="CEO34448.1"/>
    <property type="molecule type" value="Genomic_DNA"/>
</dbReference>
<protein>
    <recommendedName>
        <fullName evidence="2 7">Thioredoxin</fullName>
    </recommendedName>
</protein>
<dbReference type="InterPro" id="IPR017937">
    <property type="entry name" value="Thioredoxin_CS"/>
</dbReference>
<keyword evidence="6 9" id="KW-0676">Redox-active center</keyword>
<dbReference type="InterPro" id="IPR036249">
    <property type="entry name" value="Thioredoxin-like_sf"/>
</dbReference>
<evidence type="ECO:0000256" key="4">
    <source>
        <dbReference type="ARBA" id="ARBA00022982"/>
    </source>
</evidence>
<dbReference type="EMBL" id="CEKZ01000014">
    <property type="protein sequence ID" value="CEQ04581.1"/>
    <property type="molecule type" value="Genomic_DNA"/>
</dbReference>
<evidence type="ECO:0000313" key="15">
    <source>
        <dbReference type="Proteomes" id="UP000049127"/>
    </source>
</evidence>
<dbReference type="AlphaFoldDB" id="A0A0A1S9C7"/>
<dbReference type="Proteomes" id="UP000049127">
    <property type="component" value="Unassembled WGS sequence"/>
</dbReference>
<evidence type="ECO:0000256" key="1">
    <source>
        <dbReference type="ARBA" id="ARBA00008987"/>
    </source>
</evidence>
<dbReference type="GO" id="GO:0005737">
    <property type="term" value="C:cytoplasm"/>
    <property type="evidence" value="ECO:0007669"/>
    <property type="project" value="TreeGrafter"/>
</dbReference>
<feature type="site" description="Contributes to redox potential value" evidence="8">
    <location>
        <position position="31"/>
    </location>
</feature>
<evidence type="ECO:0000313" key="13">
    <source>
        <dbReference type="EMBL" id="CEQ04581.1"/>
    </source>
</evidence>
<dbReference type="Proteomes" id="UP000032811">
    <property type="component" value="Chromosome 1"/>
</dbReference>
<evidence type="ECO:0000313" key="11">
    <source>
        <dbReference type="EMBL" id="CEJ74684.1"/>
    </source>
</evidence>
<gene>
    <name evidence="13" type="primary">trxA2</name>
    <name evidence="11" type="ORF">ATCC9714_25721</name>
    <name evidence="13" type="ORF">R28058_22991</name>
    <name evidence="12" type="ORF">UMC4404_21021</name>
</gene>
<dbReference type="PANTHER" id="PTHR45663:SF11">
    <property type="entry name" value="GEO12009P1"/>
    <property type="match status" value="1"/>
</dbReference>
<evidence type="ECO:0000256" key="3">
    <source>
        <dbReference type="ARBA" id="ARBA00022448"/>
    </source>
</evidence>
<dbReference type="SUPFAM" id="SSF52833">
    <property type="entry name" value="Thioredoxin-like"/>
    <property type="match status" value="1"/>
</dbReference>
<evidence type="ECO:0000313" key="14">
    <source>
        <dbReference type="Proteomes" id="UP000032811"/>
    </source>
</evidence>
<feature type="active site" description="Nucleophile" evidence="8">
    <location>
        <position position="29"/>
    </location>
</feature>
<feature type="active site" description="Nucleophile" evidence="8">
    <location>
        <position position="32"/>
    </location>
</feature>
<evidence type="ECO:0000259" key="10">
    <source>
        <dbReference type="PROSITE" id="PS51352"/>
    </source>
</evidence>
<evidence type="ECO:0000256" key="7">
    <source>
        <dbReference type="PIRNR" id="PIRNR000077"/>
    </source>
</evidence>
<keyword evidence="4" id="KW-0249">Electron transport</keyword>
<feature type="domain" description="Thioredoxin" evidence="10">
    <location>
        <begin position="1"/>
        <end position="105"/>
    </location>
</feature>